<keyword evidence="3" id="KW-1185">Reference proteome</keyword>
<comment type="caution">
    <text evidence="2">The sequence shown here is derived from an EMBL/GenBank/DDBJ whole genome shotgun (WGS) entry which is preliminary data.</text>
</comment>
<feature type="region of interest" description="Disordered" evidence="1">
    <location>
        <begin position="46"/>
        <end position="73"/>
    </location>
</feature>
<sequence>MQMGGMARFAYAHQPLLLSRRKQHEFKIPISEILFTCIPRVVAKPIELDPNPRDPGGERNYEDPRPDRVGAMGDKRDEFAESNGIWCSVSYHFRLKFPMLIAHLSINTLTVMKV</sequence>
<gene>
    <name evidence="2" type="ORF">PUN28_017179</name>
</gene>
<reference evidence="2 3" key="1">
    <citation type="submission" date="2023-03" db="EMBL/GenBank/DDBJ databases">
        <title>High recombination rates correlate with genetic variation in Cardiocondyla obscurior ants.</title>
        <authorList>
            <person name="Errbii M."/>
        </authorList>
    </citation>
    <scope>NUCLEOTIDE SEQUENCE [LARGE SCALE GENOMIC DNA]</scope>
    <source>
        <strain evidence="2">Alpha-2009</strain>
        <tissue evidence="2">Whole body</tissue>
    </source>
</reference>
<protein>
    <submittedName>
        <fullName evidence="2">Uncharacterized protein</fullName>
    </submittedName>
</protein>
<name>A0AAW2EPG4_9HYME</name>
<organism evidence="2 3">
    <name type="scientific">Cardiocondyla obscurior</name>
    <dbReference type="NCBI Taxonomy" id="286306"/>
    <lineage>
        <taxon>Eukaryota</taxon>
        <taxon>Metazoa</taxon>
        <taxon>Ecdysozoa</taxon>
        <taxon>Arthropoda</taxon>
        <taxon>Hexapoda</taxon>
        <taxon>Insecta</taxon>
        <taxon>Pterygota</taxon>
        <taxon>Neoptera</taxon>
        <taxon>Endopterygota</taxon>
        <taxon>Hymenoptera</taxon>
        <taxon>Apocrita</taxon>
        <taxon>Aculeata</taxon>
        <taxon>Formicoidea</taxon>
        <taxon>Formicidae</taxon>
        <taxon>Myrmicinae</taxon>
        <taxon>Cardiocondyla</taxon>
    </lineage>
</organism>
<dbReference type="AlphaFoldDB" id="A0AAW2EPG4"/>
<proteinExistence type="predicted"/>
<evidence type="ECO:0000313" key="3">
    <source>
        <dbReference type="Proteomes" id="UP001430953"/>
    </source>
</evidence>
<accession>A0AAW2EPG4</accession>
<dbReference type="EMBL" id="JADYXP020000020">
    <property type="protein sequence ID" value="KAL0104276.1"/>
    <property type="molecule type" value="Genomic_DNA"/>
</dbReference>
<dbReference type="Proteomes" id="UP001430953">
    <property type="component" value="Unassembled WGS sequence"/>
</dbReference>
<evidence type="ECO:0000256" key="1">
    <source>
        <dbReference type="SAM" id="MobiDB-lite"/>
    </source>
</evidence>
<evidence type="ECO:0000313" key="2">
    <source>
        <dbReference type="EMBL" id="KAL0104276.1"/>
    </source>
</evidence>